<evidence type="ECO:0000313" key="2">
    <source>
        <dbReference type="EMBL" id="KAJ5082204.1"/>
    </source>
</evidence>
<dbReference type="GeneID" id="81362717"/>
<accession>A0A9W9EI33</accession>
<dbReference type="RefSeq" id="XP_056468726.1">
    <property type="nucleotide sequence ID" value="XM_056623738.1"/>
</dbReference>
<proteinExistence type="predicted"/>
<dbReference type="OrthoDB" id="2590867at2759"/>
<dbReference type="Proteomes" id="UP001149074">
    <property type="component" value="Unassembled WGS sequence"/>
</dbReference>
<evidence type="ECO:0000256" key="1">
    <source>
        <dbReference type="SAM" id="MobiDB-lite"/>
    </source>
</evidence>
<protein>
    <submittedName>
        <fullName evidence="2">Uncharacterized protein</fullName>
    </submittedName>
</protein>
<reference evidence="2" key="2">
    <citation type="journal article" date="2023" name="IMA Fungus">
        <title>Comparative genomic study of the Penicillium genus elucidates a diverse pangenome and 15 lateral gene transfer events.</title>
        <authorList>
            <person name="Petersen C."/>
            <person name="Sorensen T."/>
            <person name="Nielsen M.R."/>
            <person name="Sondergaard T.E."/>
            <person name="Sorensen J.L."/>
            <person name="Fitzpatrick D.A."/>
            <person name="Frisvad J.C."/>
            <person name="Nielsen K.L."/>
        </authorList>
    </citation>
    <scope>NUCLEOTIDE SEQUENCE</scope>
    <source>
        <strain evidence="2">IBT 30761</strain>
    </source>
</reference>
<name>A0A9W9EI33_9EURO</name>
<reference evidence="2" key="1">
    <citation type="submission" date="2022-11" db="EMBL/GenBank/DDBJ databases">
        <authorList>
            <person name="Petersen C."/>
        </authorList>
    </citation>
    <scope>NUCLEOTIDE SEQUENCE</scope>
    <source>
        <strain evidence="2">IBT 30761</strain>
    </source>
</reference>
<feature type="region of interest" description="Disordered" evidence="1">
    <location>
        <begin position="64"/>
        <end position="137"/>
    </location>
</feature>
<organism evidence="2 3">
    <name type="scientific">Penicillium argentinense</name>
    <dbReference type="NCBI Taxonomy" id="1131581"/>
    <lineage>
        <taxon>Eukaryota</taxon>
        <taxon>Fungi</taxon>
        <taxon>Dikarya</taxon>
        <taxon>Ascomycota</taxon>
        <taxon>Pezizomycotina</taxon>
        <taxon>Eurotiomycetes</taxon>
        <taxon>Eurotiomycetidae</taxon>
        <taxon>Eurotiales</taxon>
        <taxon>Aspergillaceae</taxon>
        <taxon>Penicillium</taxon>
    </lineage>
</organism>
<gene>
    <name evidence="2" type="ORF">N7532_011247</name>
</gene>
<evidence type="ECO:0000313" key="3">
    <source>
        <dbReference type="Proteomes" id="UP001149074"/>
    </source>
</evidence>
<dbReference type="AlphaFoldDB" id="A0A9W9EI33"/>
<dbReference type="EMBL" id="JAPQKI010000011">
    <property type="protein sequence ID" value="KAJ5082204.1"/>
    <property type="molecule type" value="Genomic_DNA"/>
</dbReference>
<sequence length="137" mass="14746">MVAALIIPLPPPSFVIQRKTQLADILAQSLIMTDASEHTQHISKIANFLDFRVADNVENKDILEAEKGAVGPNNTNKSKKTQPGGEIEEQCDTPVEHLGSARDYGKGGGYGPHGSHIINKIDPRVSSSSKETDTDGK</sequence>
<keyword evidence="3" id="KW-1185">Reference proteome</keyword>
<comment type="caution">
    <text evidence="2">The sequence shown here is derived from an EMBL/GenBank/DDBJ whole genome shotgun (WGS) entry which is preliminary data.</text>
</comment>